<sequence>MGSLGEEDLAQMEILKHTNEEANIQEKVLMYLKDMRSAGHQNQTNNLKKLIVTKLRNDGFEASLCKTSWLCTSTHYKGAYEYIDVMVVENGRHKRVIVDIDFRPQFELARPTVRYKEMISNTPLIFVGSEEKLKQIIPLLCSAAKTLKENGLHVPPWRKHAYMHSKWLSKNCKKVSASPQDIDSVMRVIIIFIT</sequence>
<gene>
    <name evidence="1" type="ORF">F3Y22_tig00117056pilonHSYRG00355</name>
</gene>
<keyword evidence="2" id="KW-1185">Reference proteome</keyword>
<organism evidence="1 2">
    <name type="scientific">Hibiscus syriacus</name>
    <name type="common">Rose of Sharon</name>
    <dbReference type="NCBI Taxonomy" id="106335"/>
    <lineage>
        <taxon>Eukaryota</taxon>
        <taxon>Viridiplantae</taxon>
        <taxon>Streptophyta</taxon>
        <taxon>Embryophyta</taxon>
        <taxon>Tracheophyta</taxon>
        <taxon>Spermatophyta</taxon>
        <taxon>Magnoliopsida</taxon>
        <taxon>eudicotyledons</taxon>
        <taxon>Gunneridae</taxon>
        <taxon>Pentapetalae</taxon>
        <taxon>rosids</taxon>
        <taxon>malvids</taxon>
        <taxon>Malvales</taxon>
        <taxon>Malvaceae</taxon>
        <taxon>Malvoideae</taxon>
        <taxon>Hibiscus</taxon>
    </lineage>
</organism>
<dbReference type="PANTHER" id="PTHR31579">
    <property type="entry name" value="OS03G0796600 PROTEIN"/>
    <property type="match status" value="1"/>
</dbReference>
<dbReference type="AlphaFoldDB" id="A0A6A2XAZ6"/>
<evidence type="ECO:0000313" key="1">
    <source>
        <dbReference type="EMBL" id="KAE8653857.1"/>
    </source>
</evidence>
<dbReference type="NCBIfam" id="TIGR01615">
    <property type="entry name" value="A_thal_3542"/>
    <property type="match status" value="1"/>
</dbReference>
<dbReference type="Pfam" id="PF04720">
    <property type="entry name" value="PDDEXK_6"/>
    <property type="match status" value="1"/>
</dbReference>
<comment type="caution">
    <text evidence="1">The sequence shown here is derived from an EMBL/GenBank/DDBJ whole genome shotgun (WGS) entry which is preliminary data.</text>
</comment>
<dbReference type="PANTHER" id="PTHR31579:SF34">
    <property type="entry name" value="T14N5.3 PROTEIN"/>
    <property type="match status" value="1"/>
</dbReference>
<name>A0A6A2XAZ6_HIBSY</name>
<dbReference type="InterPro" id="IPR006502">
    <property type="entry name" value="PDDEXK-like"/>
</dbReference>
<dbReference type="EMBL" id="VEPZ02001788">
    <property type="protein sequence ID" value="KAE8653857.1"/>
    <property type="molecule type" value="Genomic_DNA"/>
</dbReference>
<accession>A0A6A2XAZ6</accession>
<reference evidence="1" key="1">
    <citation type="submission" date="2019-09" db="EMBL/GenBank/DDBJ databases">
        <title>Draft genome information of white flower Hibiscus syriacus.</title>
        <authorList>
            <person name="Kim Y.-M."/>
        </authorList>
    </citation>
    <scope>NUCLEOTIDE SEQUENCE [LARGE SCALE GENOMIC DNA]</scope>
    <source>
        <strain evidence="1">YM2019G1</strain>
    </source>
</reference>
<dbReference type="Proteomes" id="UP000436088">
    <property type="component" value="Unassembled WGS sequence"/>
</dbReference>
<proteinExistence type="predicted"/>
<evidence type="ECO:0000313" key="2">
    <source>
        <dbReference type="Proteomes" id="UP000436088"/>
    </source>
</evidence>
<protein>
    <submittedName>
        <fullName evidence="1">TMEMX1</fullName>
    </submittedName>
</protein>